<sequence length="195" mass="22897">MKTRKITEIYARIKYDPLEIVNKDASEKSPDNAPEDLEDSLEENITDKQREEFYEAIQDMEEFLEQVWLVVHADIRCFEPGTAENRFLALINETQPNISDKETRLILEETLEIDTERYRTQVSIHTLERDHNQVLDGAMNSLSGGIWRSYTRPWGNDAKEETIIYWNPNEPEREDSIIEIAVRATHGPPRHLRKE</sequence>
<accession>A0A1G8WM55</accession>
<protein>
    <submittedName>
        <fullName evidence="1">Uncharacterized protein</fullName>
    </submittedName>
</protein>
<dbReference type="AlphaFoldDB" id="A0A1G8WM55"/>
<evidence type="ECO:0000313" key="2">
    <source>
        <dbReference type="Proteomes" id="UP000199213"/>
    </source>
</evidence>
<dbReference type="EMBL" id="FNFM01000002">
    <property type="protein sequence ID" value="SDJ79186.1"/>
    <property type="molecule type" value="Genomic_DNA"/>
</dbReference>
<evidence type="ECO:0000313" key="1">
    <source>
        <dbReference type="EMBL" id="SDJ79186.1"/>
    </source>
</evidence>
<name>A0A1G8WM55_ACTMZ</name>
<dbReference type="Proteomes" id="UP000199213">
    <property type="component" value="Unassembled WGS sequence"/>
</dbReference>
<gene>
    <name evidence="1" type="ORF">SAMN04487820_102113</name>
</gene>
<keyword evidence="2" id="KW-1185">Reference proteome</keyword>
<organism evidence="1 2">
    <name type="scientific">Actinopolyspora mzabensis</name>
    <dbReference type="NCBI Taxonomy" id="995066"/>
    <lineage>
        <taxon>Bacteria</taxon>
        <taxon>Bacillati</taxon>
        <taxon>Actinomycetota</taxon>
        <taxon>Actinomycetes</taxon>
        <taxon>Actinopolysporales</taxon>
        <taxon>Actinopolysporaceae</taxon>
        <taxon>Actinopolyspora</taxon>
    </lineage>
</organism>
<reference evidence="2" key="1">
    <citation type="submission" date="2016-10" db="EMBL/GenBank/DDBJ databases">
        <authorList>
            <person name="Varghese N."/>
            <person name="Submissions S."/>
        </authorList>
    </citation>
    <scope>NUCLEOTIDE SEQUENCE [LARGE SCALE GENOMIC DNA]</scope>
    <source>
        <strain evidence="2">DSM 45460</strain>
    </source>
</reference>
<proteinExistence type="predicted"/>